<keyword evidence="5" id="KW-0547">Nucleotide-binding</keyword>
<evidence type="ECO:0000256" key="1">
    <source>
        <dbReference type="ARBA" id="ARBA00004342"/>
    </source>
</evidence>
<dbReference type="Pfam" id="PF00071">
    <property type="entry name" value="Ras"/>
    <property type="match status" value="1"/>
</dbReference>
<evidence type="ECO:0000256" key="6">
    <source>
        <dbReference type="ARBA" id="ARBA00023006"/>
    </source>
</evidence>
<dbReference type="PROSITE" id="PS51420">
    <property type="entry name" value="RHO"/>
    <property type="match status" value="1"/>
</dbReference>
<evidence type="ECO:0000256" key="2">
    <source>
        <dbReference type="ARBA" id="ARBA00006270"/>
    </source>
</evidence>
<dbReference type="PRINTS" id="PR00449">
    <property type="entry name" value="RASTRNSFRMNG"/>
</dbReference>
<dbReference type="InterPro" id="IPR050209">
    <property type="entry name" value="Rab_GTPases_membrane_traffic"/>
</dbReference>
<organism evidence="13 14">
    <name type="scientific">Setaria digitata</name>
    <dbReference type="NCBI Taxonomy" id="48799"/>
    <lineage>
        <taxon>Eukaryota</taxon>
        <taxon>Metazoa</taxon>
        <taxon>Ecdysozoa</taxon>
        <taxon>Nematoda</taxon>
        <taxon>Chromadorea</taxon>
        <taxon>Rhabditida</taxon>
        <taxon>Spirurina</taxon>
        <taxon>Spiruromorpha</taxon>
        <taxon>Filarioidea</taxon>
        <taxon>Setariidae</taxon>
        <taxon>Setaria</taxon>
    </lineage>
</organism>
<dbReference type="SMART" id="SM00175">
    <property type="entry name" value="RAB"/>
    <property type="match status" value="1"/>
</dbReference>
<dbReference type="Proteomes" id="UP000887581">
    <property type="component" value="Unplaced"/>
</dbReference>
<accession>A0A915Q1E8</accession>
<dbReference type="SMART" id="SM00177">
    <property type="entry name" value="ARF"/>
    <property type="match status" value="1"/>
</dbReference>
<sequence length="297" mass="33688">MFPEVYRGTSCRAPSHTSVLPGTPPLLDSSYELQLNSSQINSALLDMEYFHSSTLCGSVVPLTLEVLMDTEDNVEASDYAPMYRYQFRVILIGDSTVGKSSLLRYFTEGKCAEICDPTVGVDFYARMVEVKPGYRIKLQLWDTAGQEKFRSITRSYYRNSVGVIVVYDITNRSTFDHVAQWLKEAEENVGGPQPSNCVFQLIGHKADLNDERQVMYEEGEYFAKYNKIKFLETSAVTGENVQESFKMIAREINDRIENRQLYVADGWEGIRSGITRAKSLTLSECSYSPKSTCACWF</sequence>
<keyword evidence="8" id="KW-0472">Membrane</keyword>
<dbReference type="SMART" id="SM00174">
    <property type="entry name" value="RHO"/>
    <property type="match status" value="1"/>
</dbReference>
<proteinExistence type="inferred from homology"/>
<keyword evidence="7" id="KW-0342">GTP-binding</keyword>
<protein>
    <submittedName>
        <fullName evidence="14">Uncharacterized protein</fullName>
    </submittedName>
</protein>
<keyword evidence="10" id="KW-0636">Prenylation</keyword>
<evidence type="ECO:0000256" key="5">
    <source>
        <dbReference type="ARBA" id="ARBA00022741"/>
    </source>
</evidence>
<comment type="similarity">
    <text evidence="2">Belongs to the small GTPase superfamily. Rab family.</text>
</comment>
<dbReference type="GO" id="GO:0006914">
    <property type="term" value="P:autophagy"/>
    <property type="evidence" value="ECO:0007669"/>
    <property type="project" value="UniProtKB-KW"/>
</dbReference>
<keyword evidence="11" id="KW-0968">Cytoplasmic vesicle</keyword>
<dbReference type="InterPro" id="IPR001806">
    <property type="entry name" value="Small_GTPase"/>
</dbReference>
<name>A0A915Q1E8_9BILA</name>
<reference evidence="14" key="1">
    <citation type="submission" date="2022-11" db="UniProtKB">
        <authorList>
            <consortium name="WormBaseParasite"/>
        </authorList>
    </citation>
    <scope>IDENTIFICATION</scope>
</reference>
<dbReference type="SMART" id="SM00173">
    <property type="entry name" value="RAS"/>
    <property type="match status" value="1"/>
</dbReference>
<evidence type="ECO:0000256" key="9">
    <source>
        <dbReference type="ARBA" id="ARBA00023288"/>
    </source>
</evidence>
<evidence type="ECO:0000256" key="3">
    <source>
        <dbReference type="ARBA" id="ARBA00022475"/>
    </source>
</evidence>
<evidence type="ECO:0000313" key="14">
    <source>
        <dbReference type="WBParaSite" id="sdigi.contig73.g3650.t1"/>
    </source>
</evidence>
<keyword evidence="3" id="KW-1003">Cell membrane</keyword>
<dbReference type="PROSITE" id="PS51421">
    <property type="entry name" value="RAS"/>
    <property type="match status" value="1"/>
</dbReference>
<dbReference type="WBParaSite" id="sdigi.contig73.g3650.t1">
    <property type="protein sequence ID" value="sdigi.contig73.g3650.t1"/>
    <property type="gene ID" value="sdigi.contig73.g3650"/>
</dbReference>
<dbReference type="PANTHER" id="PTHR47979">
    <property type="entry name" value="DRAB11-RELATED"/>
    <property type="match status" value="1"/>
</dbReference>
<evidence type="ECO:0000256" key="12">
    <source>
        <dbReference type="ARBA" id="ARBA00025701"/>
    </source>
</evidence>
<dbReference type="AlphaFoldDB" id="A0A915Q1E8"/>
<evidence type="ECO:0000313" key="13">
    <source>
        <dbReference type="Proteomes" id="UP000887581"/>
    </source>
</evidence>
<dbReference type="CDD" id="cd04111">
    <property type="entry name" value="Rab39"/>
    <property type="match status" value="1"/>
</dbReference>
<dbReference type="FunFam" id="3.40.50.300:FF:000358">
    <property type="entry name" value="RAB39B, member RAS oncogene family"/>
    <property type="match status" value="1"/>
</dbReference>
<dbReference type="InterPro" id="IPR041818">
    <property type="entry name" value="Rab39"/>
</dbReference>
<dbReference type="GO" id="GO:0005525">
    <property type="term" value="F:GTP binding"/>
    <property type="evidence" value="ECO:0007669"/>
    <property type="project" value="UniProtKB-KW"/>
</dbReference>
<comment type="subcellular location">
    <subcellularLocation>
        <location evidence="1">Cell membrane</location>
        <topology evidence="1">Lipid-anchor</topology>
        <orientation evidence="1">Cytoplasmic side</orientation>
    </subcellularLocation>
    <subcellularLocation>
        <location evidence="12">Cytoplasmic vesicle membrane</location>
        <topology evidence="12">Lipid-anchor</topology>
        <orientation evidence="12">Cytoplasmic side</orientation>
    </subcellularLocation>
</comment>
<dbReference type="InterPro" id="IPR005225">
    <property type="entry name" value="Small_GTP-bd"/>
</dbReference>
<keyword evidence="13" id="KW-1185">Reference proteome</keyword>
<dbReference type="PROSITE" id="PS51419">
    <property type="entry name" value="RAB"/>
    <property type="match status" value="1"/>
</dbReference>
<dbReference type="Gene3D" id="3.40.50.300">
    <property type="entry name" value="P-loop containing nucleotide triphosphate hydrolases"/>
    <property type="match status" value="1"/>
</dbReference>
<keyword evidence="9" id="KW-0449">Lipoprotein</keyword>
<dbReference type="InterPro" id="IPR027417">
    <property type="entry name" value="P-loop_NTPase"/>
</dbReference>
<evidence type="ECO:0000256" key="10">
    <source>
        <dbReference type="ARBA" id="ARBA00023289"/>
    </source>
</evidence>
<evidence type="ECO:0000256" key="11">
    <source>
        <dbReference type="ARBA" id="ARBA00023329"/>
    </source>
</evidence>
<dbReference type="GO" id="GO:0003924">
    <property type="term" value="F:GTPase activity"/>
    <property type="evidence" value="ECO:0007669"/>
    <property type="project" value="InterPro"/>
</dbReference>
<dbReference type="GO" id="GO:0030659">
    <property type="term" value="C:cytoplasmic vesicle membrane"/>
    <property type="evidence" value="ECO:0007669"/>
    <property type="project" value="UniProtKB-SubCell"/>
</dbReference>
<keyword evidence="4" id="KW-0488">Methylation</keyword>
<dbReference type="SMART" id="SM00176">
    <property type="entry name" value="RAN"/>
    <property type="match status" value="1"/>
</dbReference>
<dbReference type="SUPFAM" id="SSF52540">
    <property type="entry name" value="P-loop containing nucleoside triphosphate hydrolases"/>
    <property type="match status" value="1"/>
</dbReference>
<evidence type="ECO:0000256" key="4">
    <source>
        <dbReference type="ARBA" id="ARBA00022481"/>
    </source>
</evidence>
<keyword evidence="6" id="KW-0072">Autophagy</keyword>
<dbReference type="NCBIfam" id="TIGR00231">
    <property type="entry name" value="small_GTP"/>
    <property type="match status" value="1"/>
</dbReference>
<evidence type="ECO:0000256" key="8">
    <source>
        <dbReference type="ARBA" id="ARBA00023136"/>
    </source>
</evidence>
<evidence type="ECO:0000256" key="7">
    <source>
        <dbReference type="ARBA" id="ARBA00023134"/>
    </source>
</evidence>
<dbReference type="GO" id="GO:0005886">
    <property type="term" value="C:plasma membrane"/>
    <property type="evidence" value="ECO:0007669"/>
    <property type="project" value="UniProtKB-SubCell"/>
</dbReference>
<dbReference type="GO" id="GO:0032482">
    <property type="term" value="P:Rab protein signal transduction"/>
    <property type="evidence" value="ECO:0007669"/>
    <property type="project" value="InterPro"/>
</dbReference>